<dbReference type="EMBL" id="MT418680">
    <property type="protein sequence ID" value="QKF94359.1"/>
    <property type="molecule type" value="Genomic_DNA"/>
</dbReference>
<accession>A0A7D3QWB3</accession>
<dbReference type="InterPro" id="IPR003615">
    <property type="entry name" value="HNH_nuc"/>
</dbReference>
<dbReference type="InterPro" id="IPR010902">
    <property type="entry name" value="NUMOD4"/>
</dbReference>
<dbReference type="SMART" id="SM00497">
    <property type="entry name" value="IENR1"/>
    <property type="match status" value="2"/>
</dbReference>
<dbReference type="Gene3D" id="3.90.75.20">
    <property type="match status" value="3"/>
</dbReference>
<dbReference type="SUPFAM" id="SSF54060">
    <property type="entry name" value="His-Me finger endonucleases"/>
    <property type="match status" value="3"/>
</dbReference>
<evidence type="ECO:0000313" key="2">
    <source>
        <dbReference type="EMBL" id="QKF94359.1"/>
    </source>
</evidence>
<dbReference type="Pfam" id="PF07463">
    <property type="entry name" value="NUMOD4"/>
    <property type="match status" value="2"/>
</dbReference>
<reference evidence="2 3" key="1">
    <citation type="submission" date="2020-04" db="EMBL/GenBank/DDBJ databases">
        <title>Advantages and limits of metagenomic assembly and binning of a giant virus.</title>
        <authorList>
            <person name="Schulz F."/>
            <person name="Andreani J."/>
            <person name="Francis R."/>
            <person name="Boudjemaa H."/>
            <person name="Bou Khalil J.Y."/>
            <person name="Lee J."/>
            <person name="La Scola B."/>
            <person name="Woyke T."/>
        </authorList>
    </citation>
    <scope>NUCLEOTIDE SEQUENCE [LARGE SCALE GENOMIC DNA]</scope>
    <source>
        <strain evidence="2 3">FV1/VV64</strain>
    </source>
</reference>
<sequence length="502" mass="60088">MQILNNIKRKFYIVNIYMQENRENEIEQWKEIEGFGGKYMISNFGNVKSKFIKRYIRISNKNKYNIVNLKDDRNKIKKIKIHVIVAKYFIENDDPINKTTIIHIDGNLKNNKWNNLEWNKFRDIQINDNIDWKDVNGYEQYYCISDIGKIINKNTNQILSTYISGRGYPAVSLTKNGKKKNIYVHKLVAEHFVPNSNPKENTIVDHIDNNKLNYHYINLRWVTPQQNSKLYYDNFKQKRKIIQFDLNNNFVKEWNNIGEIIKCHSNYNRSYILQCCTGLCQSAYKYLWKYEKENEIKTISDNIKLEQDEVFKNLGIVDKYDFSNYEVSNYGKIRNIKINKYLTPIKRIYYELCIRNKITSKRINVSIHRLVAFAFVSGRTNKRNCVNHKDSNKFNNYYKNLEWVTIKENTVHACGKSVVQIDITTNKMIRKFPTIKEAERFLKLIHTSSIVKCCKGNQKYAYGYKWQYLYDYNNYLIETYVHLITYHNINNIKILNSFNALY</sequence>
<dbReference type="InterPro" id="IPR044925">
    <property type="entry name" value="His-Me_finger_sf"/>
</dbReference>
<feature type="domain" description="HNH nuclease" evidence="1">
    <location>
        <begin position="178"/>
        <end position="228"/>
    </location>
</feature>
<dbReference type="GO" id="GO:0004519">
    <property type="term" value="F:endonuclease activity"/>
    <property type="evidence" value="ECO:0007669"/>
    <property type="project" value="UniProtKB-KW"/>
</dbReference>
<name>A0A7D3QWB3_9VIRU</name>
<dbReference type="InterPro" id="IPR036388">
    <property type="entry name" value="WH-like_DNA-bd_sf"/>
</dbReference>
<keyword evidence="2" id="KW-0378">Hydrolase</keyword>
<gene>
    <name evidence="2" type="ORF">Fadolivirus_1_901</name>
</gene>
<dbReference type="SMART" id="SM00507">
    <property type="entry name" value="HNHc"/>
    <property type="match status" value="2"/>
</dbReference>
<proteinExistence type="predicted"/>
<feature type="domain" description="HNH nuclease" evidence="1">
    <location>
        <begin position="359"/>
        <end position="410"/>
    </location>
</feature>
<keyword evidence="2" id="KW-0540">Nuclease</keyword>
<protein>
    <submittedName>
        <fullName evidence="2">HNH endonuclease with NUMOD4 motif and intron encoded nuclease repeat</fullName>
    </submittedName>
</protein>
<dbReference type="GO" id="GO:0016788">
    <property type="term" value="F:hydrolase activity, acting on ester bonds"/>
    <property type="evidence" value="ECO:0007669"/>
    <property type="project" value="InterPro"/>
</dbReference>
<dbReference type="Proteomes" id="UP001162001">
    <property type="component" value="Segment"/>
</dbReference>
<dbReference type="Pfam" id="PF13392">
    <property type="entry name" value="HNH_3"/>
    <property type="match status" value="1"/>
</dbReference>
<organism evidence="2 3">
    <name type="scientific">Fadolivirus FV1/VV64</name>
    <dbReference type="NCBI Taxonomy" id="3070911"/>
    <lineage>
        <taxon>Viruses</taxon>
        <taxon>Varidnaviria</taxon>
        <taxon>Bamfordvirae</taxon>
        <taxon>Nucleocytoviricota</taxon>
        <taxon>Megaviricetes</taxon>
        <taxon>Imitervirales</taxon>
        <taxon>Mimiviridae</taxon>
        <taxon>Klosneuvirinae</taxon>
        <taxon>Fadolivirus</taxon>
        <taxon>Fadolivirus algeromassiliense</taxon>
    </lineage>
</organism>
<dbReference type="InterPro" id="IPR003647">
    <property type="entry name" value="Intron_nuc_1_rpt"/>
</dbReference>
<evidence type="ECO:0000259" key="1">
    <source>
        <dbReference type="SMART" id="SM00507"/>
    </source>
</evidence>
<keyword evidence="2" id="KW-0255">Endonuclease</keyword>
<evidence type="ECO:0000313" key="3">
    <source>
        <dbReference type="Proteomes" id="UP001162001"/>
    </source>
</evidence>
<dbReference type="Gene3D" id="1.10.10.10">
    <property type="entry name" value="Winged helix-like DNA-binding domain superfamily/Winged helix DNA-binding domain"/>
    <property type="match status" value="1"/>
</dbReference>
<keyword evidence="3" id="KW-1185">Reference proteome</keyword>